<evidence type="ECO:0000313" key="10">
    <source>
        <dbReference type="EMBL" id="GBR48210.1"/>
    </source>
</evidence>
<dbReference type="InterPro" id="IPR036974">
    <property type="entry name" value="PUA_sf"/>
</dbReference>
<feature type="binding site" evidence="8">
    <location>
        <position position="23"/>
    </location>
    <ligand>
        <name>ATP</name>
        <dbReference type="ChEBI" id="CHEBI:30616"/>
    </ligand>
</feature>
<dbReference type="InterPro" id="IPR041739">
    <property type="entry name" value="G5K_ProB"/>
</dbReference>
<name>A0ABQ0QKN3_9PROT</name>
<dbReference type="InterPro" id="IPR002478">
    <property type="entry name" value="PUA"/>
</dbReference>
<dbReference type="SUPFAM" id="SSF53633">
    <property type="entry name" value="Carbamate kinase-like"/>
    <property type="match status" value="1"/>
</dbReference>
<dbReference type="InterPro" id="IPR005715">
    <property type="entry name" value="Glu_5kinase/COase_Synthase"/>
</dbReference>
<dbReference type="EMBL" id="BAQB01000022">
    <property type="protein sequence ID" value="GBR48210.1"/>
    <property type="molecule type" value="Genomic_DNA"/>
</dbReference>
<comment type="catalytic activity">
    <reaction evidence="8">
        <text>L-glutamate + ATP = L-glutamyl 5-phosphate + ADP</text>
        <dbReference type="Rhea" id="RHEA:14877"/>
        <dbReference type="ChEBI" id="CHEBI:29985"/>
        <dbReference type="ChEBI" id="CHEBI:30616"/>
        <dbReference type="ChEBI" id="CHEBI:58274"/>
        <dbReference type="ChEBI" id="CHEBI:456216"/>
        <dbReference type="EC" id="2.7.2.11"/>
    </reaction>
</comment>
<keyword evidence="5 8" id="KW-0547">Nucleotide-binding</keyword>
<dbReference type="Pfam" id="PF01472">
    <property type="entry name" value="PUA"/>
    <property type="match status" value="1"/>
</dbReference>
<evidence type="ECO:0000313" key="11">
    <source>
        <dbReference type="Proteomes" id="UP001062443"/>
    </source>
</evidence>
<dbReference type="PIRSF" id="PIRSF000729">
    <property type="entry name" value="GK"/>
    <property type="match status" value="1"/>
</dbReference>
<dbReference type="HAMAP" id="MF_00456">
    <property type="entry name" value="ProB"/>
    <property type="match status" value="1"/>
</dbReference>
<dbReference type="PANTHER" id="PTHR43654">
    <property type="entry name" value="GLUTAMATE 5-KINASE"/>
    <property type="match status" value="1"/>
</dbReference>
<sequence>MSLVHGEGDTAPSLNDARRIVIKIGSALLVDAQRAALRTEWLDSLCSDIASLKQSGCDVIVVSSGAIALARHQMSKKSTRLRLEEKQALASIGQISLAQGWQQSFAAYGLTCGQLLLTQDDTEDRERHLNARATIETLLSFDCVPIINENDAVATNEIRFGDNDRLAARVAQMTASDTLILFSDINGLYTADPRKEPDARHIPVVDRVTEDIMALGGEPPPGYSSGGMRTKLLAARIANRSGTHMVIASGEHTSPVTRLLEGGLSTWFRAELDAGSARKRWIGSILSTKGTLTIDTGAEHALSKGASLLPAGVTQVSGTFQRGEAVSIYNTIGQIIARGLTNYSAHEIVKILGCQSSAAEQLLGYCGPDVLIHRDNLTLVSWI</sequence>
<keyword evidence="2 8" id="KW-0028">Amino-acid biosynthesis</keyword>
<evidence type="ECO:0000256" key="8">
    <source>
        <dbReference type="HAMAP-Rule" id="MF_00456"/>
    </source>
</evidence>
<dbReference type="GO" id="GO:0016301">
    <property type="term" value="F:kinase activity"/>
    <property type="evidence" value="ECO:0007669"/>
    <property type="project" value="UniProtKB-KW"/>
</dbReference>
<dbReference type="Pfam" id="PF00696">
    <property type="entry name" value="AA_kinase"/>
    <property type="match status" value="1"/>
</dbReference>
<dbReference type="Gene3D" id="3.40.1160.10">
    <property type="entry name" value="Acetylglutamate kinase-like"/>
    <property type="match status" value="2"/>
</dbReference>
<dbReference type="CDD" id="cd21157">
    <property type="entry name" value="PUA_G5K"/>
    <property type="match status" value="1"/>
</dbReference>
<dbReference type="SMART" id="SM00359">
    <property type="entry name" value="PUA"/>
    <property type="match status" value="1"/>
</dbReference>
<proteinExistence type="inferred from homology"/>
<evidence type="ECO:0000256" key="1">
    <source>
        <dbReference type="ARBA" id="ARBA00022490"/>
    </source>
</evidence>
<dbReference type="RefSeq" id="WP_068172167.1">
    <property type="nucleotide sequence ID" value="NZ_BAQB01000022.1"/>
</dbReference>
<keyword evidence="7 8" id="KW-0067">ATP-binding</keyword>
<comment type="function">
    <text evidence="8">Catalyzes the transfer of a phosphate group to glutamate to form L-glutamate 5-phosphate.</text>
</comment>
<dbReference type="Gene3D" id="2.30.130.10">
    <property type="entry name" value="PUA domain"/>
    <property type="match status" value="1"/>
</dbReference>
<evidence type="ECO:0000256" key="4">
    <source>
        <dbReference type="ARBA" id="ARBA00022679"/>
    </source>
</evidence>
<dbReference type="PRINTS" id="PR00474">
    <property type="entry name" value="GLU5KINASE"/>
</dbReference>
<evidence type="ECO:0000256" key="5">
    <source>
        <dbReference type="ARBA" id="ARBA00022741"/>
    </source>
</evidence>
<keyword evidence="1 8" id="KW-0963">Cytoplasm</keyword>
<gene>
    <name evidence="8" type="primary">proB</name>
    <name evidence="10" type="ORF">AA106556_1730</name>
</gene>
<dbReference type="SUPFAM" id="SSF88697">
    <property type="entry name" value="PUA domain-like"/>
    <property type="match status" value="1"/>
</dbReference>
<feature type="binding site" evidence="8">
    <location>
        <position position="163"/>
    </location>
    <ligand>
        <name>substrate</name>
    </ligand>
</feature>
<feature type="binding site" evidence="8">
    <location>
        <position position="64"/>
    </location>
    <ligand>
        <name>substrate</name>
    </ligand>
</feature>
<comment type="similarity">
    <text evidence="8">Belongs to the glutamate 5-kinase family.</text>
</comment>
<evidence type="ECO:0000259" key="9">
    <source>
        <dbReference type="SMART" id="SM00359"/>
    </source>
</evidence>
<keyword evidence="4 8" id="KW-0808">Transferase</keyword>
<feature type="domain" description="PUA" evidence="9">
    <location>
        <begin position="290"/>
        <end position="372"/>
    </location>
</feature>
<accession>A0ABQ0QKN3</accession>
<feature type="binding site" evidence="8">
    <location>
        <position position="151"/>
    </location>
    <ligand>
        <name>substrate</name>
    </ligand>
</feature>
<dbReference type="InterPro" id="IPR011529">
    <property type="entry name" value="Glu_5kinase"/>
</dbReference>
<comment type="caution">
    <text evidence="10">The sequence shown here is derived from an EMBL/GenBank/DDBJ whole genome shotgun (WGS) entry which is preliminary data.</text>
</comment>
<feature type="binding site" evidence="8">
    <location>
        <begin position="183"/>
        <end position="184"/>
    </location>
    <ligand>
        <name>ATP</name>
        <dbReference type="ChEBI" id="CHEBI:30616"/>
    </ligand>
</feature>
<organism evidence="10 11">
    <name type="scientific">Neokomagataea tanensis NBRC 106556</name>
    <dbReference type="NCBI Taxonomy" id="1223519"/>
    <lineage>
        <taxon>Bacteria</taxon>
        <taxon>Pseudomonadati</taxon>
        <taxon>Pseudomonadota</taxon>
        <taxon>Alphaproteobacteria</taxon>
        <taxon>Acetobacterales</taxon>
        <taxon>Acetobacteraceae</taxon>
        <taxon>Neokomagataea</taxon>
    </lineage>
</organism>
<keyword evidence="3 8" id="KW-0641">Proline biosynthesis</keyword>
<dbReference type="PROSITE" id="PS50890">
    <property type="entry name" value="PUA"/>
    <property type="match status" value="1"/>
</dbReference>
<dbReference type="InterPro" id="IPR001048">
    <property type="entry name" value="Asp/Glu/Uridylate_kinase"/>
</dbReference>
<dbReference type="NCBIfam" id="TIGR01027">
    <property type="entry name" value="proB"/>
    <property type="match status" value="1"/>
</dbReference>
<dbReference type="Proteomes" id="UP001062443">
    <property type="component" value="Unassembled WGS sequence"/>
</dbReference>
<dbReference type="InterPro" id="IPR015947">
    <property type="entry name" value="PUA-like_sf"/>
</dbReference>
<comment type="pathway">
    <text evidence="8">Amino-acid biosynthesis; L-proline biosynthesis; L-glutamate 5-semialdehyde from L-glutamate: step 1/2.</text>
</comment>
<dbReference type="EC" id="2.7.2.11" evidence="8"/>
<comment type="subcellular location">
    <subcellularLocation>
        <location evidence="8">Cytoplasm</location>
    </subcellularLocation>
</comment>
<feature type="binding site" evidence="8">
    <location>
        <begin position="225"/>
        <end position="231"/>
    </location>
    <ligand>
        <name>ATP</name>
        <dbReference type="ChEBI" id="CHEBI:30616"/>
    </ligand>
</feature>
<evidence type="ECO:0000256" key="7">
    <source>
        <dbReference type="ARBA" id="ARBA00022840"/>
    </source>
</evidence>
<dbReference type="InterPro" id="IPR036393">
    <property type="entry name" value="AceGlu_kinase-like_sf"/>
</dbReference>
<evidence type="ECO:0000256" key="3">
    <source>
        <dbReference type="ARBA" id="ARBA00022650"/>
    </source>
</evidence>
<dbReference type="PANTHER" id="PTHR43654:SF1">
    <property type="entry name" value="ISOPENTENYL PHOSPHATE KINASE"/>
    <property type="match status" value="1"/>
</dbReference>
<keyword evidence="6 8" id="KW-0418">Kinase</keyword>
<evidence type="ECO:0000256" key="6">
    <source>
        <dbReference type="ARBA" id="ARBA00022777"/>
    </source>
</evidence>
<keyword evidence="11" id="KW-1185">Reference proteome</keyword>
<evidence type="ECO:0000256" key="2">
    <source>
        <dbReference type="ARBA" id="ARBA00022605"/>
    </source>
</evidence>
<dbReference type="CDD" id="cd04242">
    <property type="entry name" value="AAK_G5K_ProB"/>
    <property type="match status" value="1"/>
</dbReference>
<protein>
    <recommendedName>
        <fullName evidence="8">Glutamate 5-kinase</fullName>
        <ecNumber evidence="8">2.7.2.11</ecNumber>
    </recommendedName>
    <alternativeName>
        <fullName evidence="8">Gamma-glutamyl kinase</fullName>
        <shortName evidence="8">GK</shortName>
    </alternativeName>
</protein>
<dbReference type="InterPro" id="IPR001057">
    <property type="entry name" value="Glu/AcGlu_kinase"/>
</dbReference>
<reference evidence="10" key="1">
    <citation type="submission" date="2013-04" db="EMBL/GenBank/DDBJ databases">
        <title>The genome sequencing project of 58 acetic acid bacteria.</title>
        <authorList>
            <person name="Okamoto-Kainuma A."/>
            <person name="Ishikawa M."/>
            <person name="Umino S."/>
            <person name="Koizumi Y."/>
            <person name="Shiwa Y."/>
            <person name="Yoshikawa H."/>
            <person name="Matsutani M."/>
            <person name="Matsushita K."/>
        </authorList>
    </citation>
    <scope>NUCLEOTIDE SEQUENCE</scope>
    <source>
        <strain evidence="10">NBRC 106556</strain>
    </source>
</reference>